<gene>
    <name evidence="2" type="ORF">SAMN02745729_106154</name>
</gene>
<dbReference type="OrthoDB" id="5297561at2"/>
<keyword evidence="3" id="KW-1185">Reference proteome</keyword>
<feature type="domain" description="Serine aminopeptidase S33" evidence="1">
    <location>
        <begin position="52"/>
        <end position="277"/>
    </location>
</feature>
<sequence>MNSCYNPPVDLQRTELRRKLGIESRLELRRCVRIGTLPLHTELYSCADETAPLLLFIPGIGTYSELYAELLSDLSAQGLNVVGVDLRGHGYSGGERGLYTVDQVCTDLSEILDYYQQTFSGPVYLYGYSIGALLGLACAERESRIERLVCGTLLVPEMAPDMLHQVGWSWIWSSALLLPGLQLPMKNFIDYDRLLAGHPAGEEINSDPLIVFDYPLRTLSSLFTHRFGSLSRTFNFRGLIIHGSEDEVLPLSYSQRVQEWLKQPFELINVEGEGHMLPWDNPNRLTQLITDWLQH</sequence>
<dbReference type="Proteomes" id="UP000242469">
    <property type="component" value="Unassembled WGS sequence"/>
</dbReference>
<proteinExistence type="predicted"/>
<dbReference type="InterPro" id="IPR022742">
    <property type="entry name" value="Hydrolase_4"/>
</dbReference>
<protein>
    <submittedName>
        <fullName evidence="2">Pimeloyl-ACP methyl ester carboxylesterase</fullName>
    </submittedName>
</protein>
<dbReference type="SUPFAM" id="SSF53474">
    <property type="entry name" value="alpha/beta-Hydrolases"/>
    <property type="match status" value="1"/>
</dbReference>
<evidence type="ECO:0000313" key="2">
    <source>
        <dbReference type="EMBL" id="SEA73418.1"/>
    </source>
</evidence>
<dbReference type="InterPro" id="IPR050228">
    <property type="entry name" value="Carboxylesterase_BioH"/>
</dbReference>
<dbReference type="PANTHER" id="PTHR43194:SF2">
    <property type="entry name" value="PEROXISOMAL MEMBRANE PROTEIN LPX1"/>
    <property type="match status" value="1"/>
</dbReference>
<dbReference type="Gene3D" id="3.40.50.1820">
    <property type="entry name" value="alpha/beta hydrolase"/>
    <property type="match status" value="1"/>
</dbReference>
<dbReference type="InterPro" id="IPR029058">
    <property type="entry name" value="AB_hydrolase_fold"/>
</dbReference>
<organism evidence="2 3">
    <name type="scientific">Marinobacterium iners DSM 11526</name>
    <dbReference type="NCBI Taxonomy" id="1122198"/>
    <lineage>
        <taxon>Bacteria</taxon>
        <taxon>Pseudomonadati</taxon>
        <taxon>Pseudomonadota</taxon>
        <taxon>Gammaproteobacteria</taxon>
        <taxon>Oceanospirillales</taxon>
        <taxon>Oceanospirillaceae</taxon>
        <taxon>Marinobacterium</taxon>
    </lineage>
</organism>
<dbReference type="RefSeq" id="WP_091826181.1">
    <property type="nucleotide sequence ID" value="NZ_FNRJ01000006.1"/>
</dbReference>
<dbReference type="EMBL" id="FNRJ01000006">
    <property type="protein sequence ID" value="SEA73418.1"/>
    <property type="molecule type" value="Genomic_DNA"/>
</dbReference>
<dbReference type="InterPro" id="IPR000073">
    <property type="entry name" value="AB_hydrolase_1"/>
</dbReference>
<dbReference type="PRINTS" id="PR00111">
    <property type="entry name" value="ABHYDROLASE"/>
</dbReference>
<dbReference type="Pfam" id="PF12146">
    <property type="entry name" value="Hydrolase_4"/>
    <property type="match status" value="1"/>
</dbReference>
<name>A0A1H4DLL1_9GAMM</name>
<evidence type="ECO:0000313" key="3">
    <source>
        <dbReference type="Proteomes" id="UP000242469"/>
    </source>
</evidence>
<dbReference type="AlphaFoldDB" id="A0A1H4DLL1"/>
<reference evidence="3" key="1">
    <citation type="submission" date="2016-10" db="EMBL/GenBank/DDBJ databases">
        <authorList>
            <person name="Varghese N."/>
            <person name="Submissions S."/>
        </authorList>
    </citation>
    <scope>NUCLEOTIDE SEQUENCE [LARGE SCALE GENOMIC DNA]</scope>
    <source>
        <strain evidence="3">DSM 11526</strain>
    </source>
</reference>
<evidence type="ECO:0000259" key="1">
    <source>
        <dbReference type="Pfam" id="PF12146"/>
    </source>
</evidence>
<dbReference type="PANTHER" id="PTHR43194">
    <property type="entry name" value="HYDROLASE ALPHA/BETA FOLD FAMILY"/>
    <property type="match status" value="1"/>
</dbReference>
<dbReference type="STRING" id="1122198.SAMN02745729_106154"/>
<accession>A0A1H4DLL1</accession>